<comment type="caution">
    <text evidence="3">The sequence shown here is derived from an EMBL/GenBank/DDBJ whole genome shotgun (WGS) entry which is preliminary data.</text>
</comment>
<protein>
    <recommendedName>
        <fullName evidence="2">Barstar (barnase inhibitor) domain-containing protein</fullName>
    </recommendedName>
</protein>
<feature type="domain" description="Barstar (barnase inhibitor)" evidence="2">
    <location>
        <begin position="44"/>
        <end position="125"/>
    </location>
</feature>
<organism evidence="3 4">
    <name type="scientific">Spiribacter salinus</name>
    <dbReference type="NCBI Taxonomy" id="1335746"/>
    <lineage>
        <taxon>Bacteria</taxon>
        <taxon>Pseudomonadati</taxon>
        <taxon>Pseudomonadota</taxon>
        <taxon>Gammaproteobacteria</taxon>
        <taxon>Chromatiales</taxon>
        <taxon>Ectothiorhodospiraceae</taxon>
        <taxon>Spiribacter</taxon>
    </lineage>
</organism>
<comment type="similarity">
    <text evidence="1">Belongs to the barstar family.</text>
</comment>
<name>A0A540V7P1_9GAMM</name>
<dbReference type="AlphaFoldDB" id="A0A540V7P1"/>
<evidence type="ECO:0000259" key="2">
    <source>
        <dbReference type="Pfam" id="PF01337"/>
    </source>
</evidence>
<dbReference type="Gene3D" id="3.30.370.10">
    <property type="entry name" value="Barstar-like"/>
    <property type="match status" value="1"/>
</dbReference>
<proteinExistence type="inferred from homology"/>
<dbReference type="InterPro" id="IPR035905">
    <property type="entry name" value="Barstar-like_sf"/>
</dbReference>
<accession>A0A540V7P1</accession>
<evidence type="ECO:0000256" key="1">
    <source>
        <dbReference type="ARBA" id="ARBA00006845"/>
    </source>
</evidence>
<dbReference type="InterPro" id="IPR000468">
    <property type="entry name" value="Barstar"/>
</dbReference>
<dbReference type="SUPFAM" id="SSF52038">
    <property type="entry name" value="Barstar-related"/>
    <property type="match status" value="1"/>
</dbReference>
<reference evidence="3 4" key="1">
    <citation type="submission" date="2019-06" db="EMBL/GenBank/DDBJ databases">
        <title>Metagenome assembled Genome of Spiribacter salinus SL48-SHIP from the microbial mat of Salt Lake 48 (Novosibirsk region, Russia).</title>
        <authorList>
            <person name="Shipova A."/>
            <person name="Rozanov A.S."/>
            <person name="Bryanskaya A.V."/>
            <person name="Peltek S.E."/>
        </authorList>
    </citation>
    <scope>NUCLEOTIDE SEQUENCE [LARGE SCALE GENOMIC DNA]</scope>
    <source>
        <strain evidence="3">SL48-SHIP-2</strain>
    </source>
</reference>
<dbReference type="Pfam" id="PF01337">
    <property type="entry name" value="Barstar"/>
    <property type="match status" value="1"/>
</dbReference>
<evidence type="ECO:0000313" key="4">
    <source>
        <dbReference type="Proteomes" id="UP000315400"/>
    </source>
</evidence>
<dbReference type="Proteomes" id="UP000315400">
    <property type="component" value="Unassembled WGS sequence"/>
</dbReference>
<evidence type="ECO:0000313" key="3">
    <source>
        <dbReference type="EMBL" id="TQE92789.1"/>
    </source>
</evidence>
<gene>
    <name evidence="3" type="ORF">FKY71_19115</name>
</gene>
<sequence length="147" mass="15752">MTIQKCWRQRLRDWLAGEAPLLLLPQAESAEPLLALLDEAGFAPLVVDFGEIADKNDLMTAMREALGLDAWFGANWDALADALHGPDTPAERELVLVLQVPACGLKLASCDFVMLLEIIGEVADSERSCLRGAVVLGGAGAETQPDP</sequence>
<dbReference type="EMBL" id="VIFK01000565">
    <property type="protein sequence ID" value="TQE92789.1"/>
    <property type="molecule type" value="Genomic_DNA"/>
</dbReference>